<dbReference type="AlphaFoldDB" id="A0A7K3WJ29"/>
<name>A0A7K3WJ29_9ACTN</name>
<dbReference type="Gene3D" id="3.40.1620.10">
    <property type="entry name" value="YefM-like domain"/>
    <property type="match status" value="1"/>
</dbReference>
<comment type="caution">
    <text evidence="3">The sequence shown here is derived from an EMBL/GenBank/DDBJ whole genome shotgun (WGS) entry which is preliminary data.</text>
</comment>
<dbReference type="GO" id="GO:0097351">
    <property type="term" value="F:toxin sequestering activity"/>
    <property type="evidence" value="ECO:0007669"/>
    <property type="project" value="TreeGrafter"/>
</dbReference>
<dbReference type="InterPro" id="IPR036165">
    <property type="entry name" value="YefM-like_sf"/>
</dbReference>
<dbReference type="EMBL" id="JAAGWK010000035">
    <property type="protein sequence ID" value="NEL56454.1"/>
    <property type="molecule type" value="Genomic_DNA"/>
</dbReference>
<sequence length="91" mass="9697">MERIGVRELRQNASVYLARVKSGETIEVTERGVLVALLTPPSPAASARERLIAEGRLIPATGPRVLPPRVAPPPGHPTASEALAAERADDR</sequence>
<dbReference type="NCBIfam" id="TIGR01552">
    <property type="entry name" value="phd_fam"/>
    <property type="match status" value="1"/>
</dbReference>
<reference evidence="3 4" key="1">
    <citation type="submission" date="2020-02" db="EMBL/GenBank/DDBJ databases">
        <title>The whole genome sequence of CPCC 205119.</title>
        <authorList>
            <person name="Jiang Z."/>
        </authorList>
    </citation>
    <scope>NUCLEOTIDE SEQUENCE [LARGE SCALE GENOMIC DNA]</scope>
    <source>
        <strain evidence="3 4">CPCC 205119</strain>
    </source>
</reference>
<dbReference type="PANTHER" id="PTHR35377">
    <property type="entry name" value="ANTITOXIN VAPB49-RELATED-RELATED"/>
    <property type="match status" value="1"/>
</dbReference>
<evidence type="ECO:0000313" key="4">
    <source>
        <dbReference type="Proteomes" id="UP000470470"/>
    </source>
</evidence>
<proteinExistence type="inferred from homology"/>
<comment type="similarity">
    <text evidence="1">Belongs to the phD/YefM antitoxin family.</text>
</comment>
<gene>
    <name evidence="3" type="ORF">G1H19_21015</name>
</gene>
<dbReference type="Proteomes" id="UP000470470">
    <property type="component" value="Unassembled WGS sequence"/>
</dbReference>
<dbReference type="PANTHER" id="PTHR35377:SF5">
    <property type="entry name" value="ANTITOXIN VAPB46"/>
    <property type="match status" value="1"/>
</dbReference>
<feature type="region of interest" description="Disordered" evidence="2">
    <location>
        <begin position="62"/>
        <end position="91"/>
    </location>
</feature>
<evidence type="ECO:0000256" key="2">
    <source>
        <dbReference type="SAM" id="MobiDB-lite"/>
    </source>
</evidence>
<evidence type="ECO:0000313" key="3">
    <source>
        <dbReference type="EMBL" id="NEL56454.1"/>
    </source>
</evidence>
<evidence type="ECO:0000256" key="1">
    <source>
        <dbReference type="ARBA" id="ARBA00009981"/>
    </source>
</evidence>
<dbReference type="RefSeq" id="WP_162393564.1">
    <property type="nucleotide sequence ID" value="NZ_JAABOZ010000011.1"/>
</dbReference>
<dbReference type="SUPFAM" id="SSF143120">
    <property type="entry name" value="YefM-like"/>
    <property type="match status" value="1"/>
</dbReference>
<protein>
    <submittedName>
        <fullName evidence="3">Type II toxin-antitoxin system prevent-host-death family antitoxin</fullName>
    </submittedName>
</protein>
<organism evidence="3 4">
    <name type="scientific">Goekera deserti</name>
    <dbReference type="NCBI Taxonomy" id="2497753"/>
    <lineage>
        <taxon>Bacteria</taxon>
        <taxon>Bacillati</taxon>
        <taxon>Actinomycetota</taxon>
        <taxon>Actinomycetes</taxon>
        <taxon>Geodermatophilales</taxon>
        <taxon>Geodermatophilaceae</taxon>
        <taxon>Goekera</taxon>
    </lineage>
</organism>
<feature type="compositionally biased region" description="Pro residues" evidence="2">
    <location>
        <begin position="65"/>
        <end position="76"/>
    </location>
</feature>
<accession>A0A7K3WJ29</accession>
<dbReference type="InterPro" id="IPR051416">
    <property type="entry name" value="phD-YefM_TA_antitoxins"/>
</dbReference>
<keyword evidence="4" id="KW-1185">Reference proteome</keyword>